<dbReference type="STRING" id="1203610.HMPREF1536_00616"/>
<dbReference type="Gene3D" id="1.20.120.450">
    <property type="entry name" value="dinb family like domain"/>
    <property type="match status" value="1"/>
</dbReference>
<dbReference type="Proteomes" id="UP000033035">
    <property type="component" value="Unassembled WGS sequence"/>
</dbReference>
<organism evidence="2 3">
    <name type="scientific">Parabacteroides gordonii MS-1 = DSM 23371</name>
    <dbReference type="NCBI Taxonomy" id="1203610"/>
    <lineage>
        <taxon>Bacteria</taxon>
        <taxon>Pseudomonadati</taxon>
        <taxon>Bacteroidota</taxon>
        <taxon>Bacteroidia</taxon>
        <taxon>Bacteroidales</taxon>
        <taxon>Tannerellaceae</taxon>
        <taxon>Parabacteroides</taxon>
    </lineage>
</organism>
<protein>
    <recommendedName>
        <fullName evidence="1">DinB-like domain-containing protein</fullName>
    </recommendedName>
</protein>
<dbReference type="PATRIC" id="fig|1203610.3.peg.635"/>
<dbReference type="HOGENOM" id="CLU_1591413_0_0_10"/>
<dbReference type="InterPro" id="IPR024775">
    <property type="entry name" value="DinB-like"/>
</dbReference>
<feature type="domain" description="DinB-like" evidence="1">
    <location>
        <begin position="13"/>
        <end position="158"/>
    </location>
</feature>
<dbReference type="Pfam" id="PF12867">
    <property type="entry name" value="DinB_2"/>
    <property type="match status" value="1"/>
</dbReference>
<proteinExistence type="predicted"/>
<comment type="caution">
    <text evidence="2">The sequence shown here is derived from an EMBL/GenBank/DDBJ whole genome shotgun (WGS) entry which is preliminary data.</text>
</comment>
<gene>
    <name evidence="2" type="ORF">HMPREF1536_00616</name>
</gene>
<name>A0A0F5JPX6_9BACT</name>
<dbReference type="InterPro" id="IPR034660">
    <property type="entry name" value="DinB/YfiT-like"/>
</dbReference>
<reference evidence="2 3" key="1">
    <citation type="submission" date="2013-04" db="EMBL/GenBank/DDBJ databases">
        <title>The Genome Sequence of Parabacteroides gordonii DSM 23371.</title>
        <authorList>
            <consortium name="The Broad Institute Genomics Platform"/>
            <person name="Earl A."/>
            <person name="Ward D."/>
            <person name="Feldgarden M."/>
            <person name="Gevers D."/>
            <person name="Martens E."/>
            <person name="Sakamoto M."/>
            <person name="Benno Y."/>
            <person name="Suzuki N."/>
            <person name="Matsunaga N."/>
            <person name="Koshihara K."/>
            <person name="Seki M."/>
            <person name="Komiya H."/>
            <person name="Walker B."/>
            <person name="Young S."/>
            <person name="Zeng Q."/>
            <person name="Gargeya S."/>
            <person name="Fitzgerald M."/>
            <person name="Haas B."/>
            <person name="Abouelleil A."/>
            <person name="Allen A.W."/>
            <person name="Alvarado L."/>
            <person name="Arachchi H.M."/>
            <person name="Berlin A.M."/>
            <person name="Chapman S.B."/>
            <person name="Gainer-Dewar J."/>
            <person name="Goldberg J."/>
            <person name="Griggs A."/>
            <person name="Gujja S."/>
            <person name="Hansen M."/>
            <person name="Howarth C."/>
            <person name="Imamovic A."/>
            <person name="Ireland A."/>
            <person name="Larimer J."/>
            <person name="McCowan C."/>
            <person name="Murphy C."/>
            <person name="Pearson M."/>
            <person name="Poon T.W."/>
            <person name="Priest M."/>
            <person name="Roberts A."/>
            <person name="Saif S."/>
            <person name="Shea T."/>
            <person name="Sisk P."/>
            <person name="Sykes S."/>
            <person name="Wortman J."/>
            <person name="Nusbaum C."/>
            <person name="Birren B."/>
        </authorList>
    </citation>
    <scope>NUCLEOTIDE SEQUENCE [LARGE SCALE GENOMIC DNA]</scope>
    <source>
        <strain evidence="2 3">MS-1</strain>
    </source>
</reference>
<evidence type="ECO:0000259" key="1">
    <source>
        <dbReference type="Pfam" id="PF12867"/>
    </source>
</evidence>
<sequence>MMSRIEFLREQIIEARNFVNRLISEMPEELWYTIPEGTDSNFAWQVGHLLVSQNFHAITTITGVNEDIKRQIPIARYNKIFNGMGTLHRSVERDFVPTSALKEQLDFVHDICLANLLTLNDEILNSPLEPIPFKHPVADIKYEALSWCFKHEMWHSAEMEAIKRALGYPIIWMK</sequence>
<accession>A0A0F5JPX6</accession>
<dbReference type="EMBL" id="AQHW01000003">
    <property type="protein sequence ID" value="KKB59635.1"/>
    <property type="molecule type" value="Genomic_DNA"/>
</dbReference>
<evidence type="ECO:0000313" key="2">
    <source>
        <dbReference type="EMBL" id="KKB59635.1"/>
    </source>
</evidence>
<keyword evidence="3" id="KW-1185">Reference proteome</keyword>
<dbReference type="SUPFAM" id="SSF109854">
    <property type="entry name" value="DinB/YfiT-like putative metalloenzymes"/>
    <property type="match status" value="1"/>
</dbReference>
<dbReference type="AlphaFoldDB" id="A0A0F5JPX6"/>
<evidence type="ECO:0000313" key="3">
    <source>
        <dbReference type="Proteomes" id="UP000033035"/>
    </source>
</evidence>